<evidence type="ECO:0000313" key="1">
    <source>
        <dbReference type="EMBL" id="OLF95930.1"/>
    </source>
</evidence>
<gene>
    <name evidence="1" type="ORF">B4121_1492</name>
</gene>
<name>A0A7Z0WZJ0_9BACI</name>
<accession>A0A7Z0WZJ0</accession>
<reference evidence="1 2" key="1">
    <citation type="journal article" date="2016" name="Front. Microbiol.">
        <title>High-Level Heat Resistance of Spores of Bacillus amyloliquefaciens and Bacillus licheniformis Results from the Presence of a spoVA Operon in a Tn1546 Transposon.</title>
        <authorList>
            <person name="Berendsen E.M."/>
            <person name="Koning R.A."/>
            <person name="Boekhorst J."/>
            <person name="de Jong A."/>
            <person name="Kuipers O.P."/>
            <person name="Wells-Bennik M.H."/>
        </authorList>
    </citation>
    <scope>NUCLEOTIDE SEQUENCE [LARGE SCALE GENOMIC DNA]</scope>
    <source>
        <strain evidence="1 2">B4121</strain>
    </source>
</reference>
<sequence length="37" mass="4901">MKKRIYHLRIKKEIHRRFIDLKWKNNAAERREMNWQY</sequence>
<dbReference type="Proteomes" id="UP000185604">
    <property type="component" value="Unassembled WGS sequence"/>
</dbReference>
<evidence type="ECO:0000313" key="2">
    <source>
        <dbReference type="Proteomes" id="UP000185604"/>
    </source>
</evidence>
<dbReference type="AlphaFoldDB" id="A0A7Z0WZJ0"/>
<organism evidence="1 2">
    <name type="scientific">Bacillus paralicheniformis</name>
    <dbReference type="NCBI Taxonomy" id="1648923"/>
    <lineage>
        <taxon>Bacteria</taxon>
        <taxon>Bacillati</taxon>
        <taxon>Bacillota</taxon>
        <taxon>Bacilli</taxon>
        <taxon>Bacillales</taxon>
        <taxon>Bacillaceae</taxon>
        <taxon>Bacillus</taxon>
    </lineage>
</organism>
<proteinExistence type="predicted"/>
<dbReference type="EMBL" id="LKPO01000008">
    <property type="protein sequence ID" value="OLF95930.1"/>
    <property type="molecule type" value="Genomic_DNA"/>
</dbReference>
<comment type="caution">
    <text evidence="1">The sequence shown here is derived from an EMBL/GenBank/DDBJ whole genome shotgun (WGS) entry which is preliminary data.</text>
</comment>
<protein>
    <submittedName>
        <fullName evidence="1">Uncharacterized protein</fullName>
    </submittedName>
</protein>